<dbReference type="Gene3D" id="3.30.700.10">
    <property type="entry name" value="Glycoprotein, Type 4 Pilin"/>
    <property type="match status" value="1"/>
</dbReference>
<dbReference type="EMBL" id="CAEZYF010000004">
    <property type="protein sequence ID" value="CAB4715209.1"/>
    <property type="molecule type" value="Genomic_DNA"/>
</dbReference>
<evidence type="ECO:0000313" key="7">
    <source>
        <dbReference type="EMBL" id="CAB4978503.1"/>
    </source>
</evidence>
<dbReference type="EMBL" id="CAFAAV010000229">
    <property type="protein sequence ID" value="CAB4833587.1"/>
    <property type="molecule type" value="Genomic_DNA"/>
</dbReference>
<dbReference type="InterPro" id="IPR012902">
    <property type="entry name" value="N_methyl_site"/>
</dbReference>
<evidence type="ECO:0000256" key="1">
    <source>
        <dbReference type="SAM" id="Phobius"/>
    </source>
</evidence>
<evidence type="ECO:0000313" key="4">
    <source>
        <dbReference type="EMBL" id="CAB4833587.1"/>
    </source>
</evidence>
<dbReference type="SUPFAM" id="SSF54523">
    <property type="entry name" value="Pili subunits"/>
    <property type="match status" value="1"/>
</dbReference>
<dbReference type="EMBL" id="CAFBIY010000134">
    <property type="protein sequence ID" value="CAB4852493.1"/>
    <property type="molecule type" value="Genomic_DNA"/>
</dbReference>
<keyword evidence="1" id="KW-0472">Membrane</keyword>
<keyword evidence="1" id="KW-1133">Transmembrane helix</keyword>
<dbReference type="InterPro" id="IPR045584">
    <property type="entry name" value="Pilin-like"/>
</dbReference>
<dbReference type="EMBL" id="CAESGF010000001">
    <property type="protein sequence ID" value="CAB4362288.1"/>
    <property type="molecule type" value="Genomic_DNA"/>
</dbReference>
<protein>
    <submittedName>
        <fullName evidence="3">Unannotated protein</fullName>
    </submittedName>
</protein>
<evidence type="ECO:0000313" key="6">
    <source>
        <dbReference type="EMBL" id="CAB4915658.1"/>
    </source>
</evidence>
<keyword evidence="1" id="KW-0812">Transmembrane</keyword>
<dbReference type="EMBL" id="CAFBOL010000010">
    <property type="protein sequence ID" value="CAB4978503.1"/>
    <property type="molecule type" value="Genomic_DNA"/>
</dbReference>
<feature type="transmembrane region" description="Helical" evidence="1">
    <location>
        <begin position="16"/>
        <end position="38"/>
    </location>
</feature>
<evidence type="ECO:0000313" key="2">
    <source>
        <dbReference type="EMBL" id="CAB4362288.1"/>
    </source>
</evidence>
<dbReference type="AlphaFoldDB" id="A0A6J6QWB5"/>
<dbReference type="Pfam" id="PF07963">
    <property type="entry name" value="N_methyl"/>
    <property type="match status" value="1"/>
</dbReference>
<name>A0A6J6QWB5_9ZZZZ</name>
<dbReference type="NCBIfam" id="TIGR02532">
    <property type="entry name" value="IV_pilin_GFxxxE"/>
    <property type="match status" value="1"/>
</dbReference>
<accession>A0A6J6QWB5</accession>
<dbReference type="EMBL" id="CAFBMT010000002">
    <property type="protein sequence ID" value="CAB4915658.1"/>
    <property type="molecule type" value="Genomic_DNA"/>
</dbReference>
<evidence type="ECO:0000313" key="5">
    <source>
        <dbReference type="EMBL" id="CAB4852493.1"/>
    </source>
</evidence>
<evidence type="ECO:0000313" key="3">
    <source>
        <dbReference type="EMBL" id="CAB4715209.1"/>
    </source>
</evidence>
<sequence length="143" mass="15294">MNRPDPRDRGYTLLELLAAMAIMSIAFAAIFAGLGMFLRTERVQGAQAQLDVSLRSYAEQLLGVTYVNCATPSTATYAAVTVPTDVHAKAYTKSVTIKYWNGDLPATWASSCTTGNDKGLQQITIQLTGSDGEKGTLTIGKAQ</sequence>
<proteinExistence type="predicted"/>
<organism evidence="3">
    <name type="scientific">freshwater metagenome</name>
    <dbReference type="NCBI Taxonomy" id="449393"/>
    <lineage>
        <taxon>unclassified sequences</taxon>
        <taxon>metagenomes</taxon>
        <taxon>ecological metagenomes</taxon>
    </lineage>
</organism>
<dbReference type="PROSITE" id="PS00409">
    <property type="entry name" value="PROKAR_NTER_METHYL"/>
    <property type="match status" value="1"/>
</dbReference>
<reference evidence="3" key="1">
    <citation type="submission" date="2020-05" db="EMBL/GenBank/DDBJ databases">
        <authorList>
            <person name="Chiriac C."/>
            <person name="Salcher M."/>
            <person name="Ghai R."/>
            <person name="Kavagutti S V."/>
        </authorList>
    </citation>
    <scope>NUCLEOTIDE SEQUENCE</scope>
</reference>
<gene>
    <name evidence="3" type="ORF">UFOPK2656_00932</name>
    <name evidence="4" type="ORF">UFOPK3099_02371</name>
    <name evidence="5" type="ORF">UFOPK3267_02115</name>
    <name evidence="6" type="ORF">UFOPK3651_00515</name>
    <name evidence="7" type="ORF">UFOPK3931_00654</name>
    <name evidence="2" type="ORF">UFOPK4189_00060</name>
</gene>